<feature type="compositionally biased region" description="Polar residues" evidence="1">
    <location>
        <begin position="115"/>
        <end position="128"/>
    </location>
</feature>
<reference evidence="3 4" key="1">
    <citation type="journal article" date="2012" name="Science">
        <title>The Paleozoic origin of enzymatic lignin decomposition reconstructed from 31 fungal genomes.</title>
        <authorList>
            <person name="Floudas D."/>
            <person name="Binder M."/>
            <person name="Riley R."/>
            <person name="Barry K."/>
            <person name="Blanchette R.A."/>
            <person name="Henrissat B."/>
            <person name="Martinez A.T."/>
            <person name="Otillar R."/>
            <person name="Spatafora J.W."/>
            <person name="Yadav J.S."/>
            <person name="Aerts A."/>
            <person name="Benoit I."/>
            <person name="Boyd A."/>
            <person name="Carlson A."/>
            <person name="Copeland A."/>
            <person name="Coutinho P.M."/>
            <person name="de Vries R.P."/>
            <person name="Ferreira P."/>
            <person name="Findley K."/>
            <person name="Foster B."/>
            <person name="Gaskell J."/>
            <person name="Glotzer D."/>
            <person name="Gorecki P."/>
            <person name="Heitman J."/>
            <person name="Hesse C."/>
            <person name="Hori C."/>
            <person name="Igarashi K."/>
            <person name="Jurgens J.A."/>
            <person name="Kallen N."/>
            <person name="Kersten P."/>
            <person name="Kohler A."/>
            <person name="Kuees U."/>
            <person name="Kumar T.K.A."/>
            <person name="Kuo A."/>
            <person name="LaButti K."/>
            <person name="Larrondo L.F."/>
            <person name="Lindquist E."/>
            <person name="Ling A."/>
            <person name="Lombard V."/>
            <person name="Lucas S."/>
            <person name="Lundell T."/>
            <person name="Martin R."/>
            <person name="McLaughlin D.J."/>
            <person name="Morgenstern I."/>
            <person name="Morin E."/>
            <person name="Murat C."/>
            <person name="Nagy L.G."/>
            <person name="Nolan M."/>
            <person name="Ohm R.A."/>
            <person name="Patyshakuliyeva A."/>
            <person name="Rokas A."/>
            <person name="Ruiz-Duenas F.J."/>
            <person name="Sabat G."/>
            <person name="Salamov A."/>
            <person name="Samejima M."/>
            <person name="Schmutz J."/>
            <person name="Slot J.C."/>
            <person name="St John F."/>
            <person name="Stenlid J."/>
            <person name="Sun H."/>
            <person name="Sun S."/>
            <person name="Syed K."/>
            <person name="Tsang A."/>
            <person name="Wiebenga A."/>
            <person name="Young D."/>
            <person name="Pisabarro A."/>
            <person name="Eastwood D.C."/>
            <person name="Martin F."/>
            <person name="Cullen D."/>
            <person name="Grigoriev I.V."/>
            <person name="Hibbett D.S."/>
        </authorList>
    </citation>
    <scope>NUCLEOTIDE SEQUENCE</scope>
    <source>
        <strain evidence="4">FP-58527</strain>
    </source>
</reference>
<dbReference type="SUPFAM" id="SSF160443">
    <property type="entry name" value="SMR domain-like"/>
    <property type="match status" value="1"/>
</dbReference>
<accession>S8FTM3</accession>
<dbReference type="InterPro" id="IPR036063">
    <property type="entry name" value="Smr_dom_sf"/>
</dbReference>
<feature type="compositionally biased region" description="Low complexity" evidence="1">
    <location>
        <begin position="236"/>
        <end position="250"/>
    </location>
</feature>
<dbReference type="PANTHER" id="PTHR47417:SF1">
    <property type="entry name" value="SMR DOMAIN-CONTAINING PROTEIN YPL199C"/>
    <property type="match status" value="1"/>
</dbReference>
<feature type="region of interest" description="Disordered" evidence="1">
    <location>
        <begin position="115"/>
        <end position="265"/>
    </location>
</feature>
<dbReference type="HOGENOM" id="CLU_452087_0_0_1"/>
<dbReference type="Proteomes" id="UP000015241">
    <property type="component" value="Unassembled WGS sequence"/>
</dbReference>
<evidence type="ECO:0000259" key="2">
    <source>
        <dbReference type="PROSITE" id="PS50828"/>
    </source>
</evidence>
<organism evidence="3 4">
    <name type="scientific">Fomitopsis schrenkii</name>
    <name type="common">Brown rot fungus</name>
    <dbReference type="NCBI Taxonomy" id="2126942"/>
    <lineage>
        <taxon>Eukaryota</taxon>
        <taxon>Fungi</taxon>
        <taxon>Dikarya</taxon>
        <taxon>Basidiomycota</taxon>
        <taxon>Agaricomycotina</taxon>
        <taxon>Agaricomycetes</taxon>
        <taxon>Polyporales</taxon>
        <taxon>Fomitopsis</taxon>
    </lineage>
</organism>
<dbReference type="EMBL" id="KE504126">
    <property type="protein sequence ID" value="EPT04556.1"/>
    <property type="molecule type" value="Genomic_DNA"/>
</dbReference>
<dbReference type="PANTHER" id="PTHR47417">
    <property type="entry name" value="SMR DOMAIN-CONTAINING PROTEIN YPL199C"/>
    <property type="match status" value="1"/>
</dbReference>
<sequence>MDNLYAIGVGLILRATIDKITHHNHRVNGSLVGLWEGAILHHFLAKSPNSLDPYISFGFRLLVDLLLTSNVTRLVVVIIWTGMGILLSDIGWDVAEDKRFRRLYRRVRRALPSSLRRTSQARSSSRVQFSELPAGSSSTTVSSGTARSPTSILVSRSQPLSGTRPGPVFARRPTTTPIPGSFSDYSEASSLVSPIPRSEASSVAGPARSSEASSVAGPARRSEASSVAGPTRRSEAASVPSRASRSQARPRPGPLPPRPRTPSELEYVSLPVIPDTPGIEYTSFTGRAPSVGSRFTTSSEGSSGRPKDAWSPPPRGSSGLTTPVDRPSTPRGDQLPPVTIIEADSAGQHTPTMTPVELADPPPIPIPMRSSMIPEYDAPQDTPVELADAMPTPAVMPPVESMPLIPTPEGGEEDTSMVERPASSRGPPPDYEQVMAGNDASSQAASEETTQSRGALISRADTLRQKADTLEAERARLNRDLAQATREHDYWRAFRLKIERDRAEQTAKELHGKAERRYFKAHNIAPEPQTIDVHRLKVVEAVARVEQALYDAMLSGVPELRIITGRGNHSVGKVPALKLAIIGRMQDYHIDVIPDETNPGVVLIHPPANPAKSGVAGPST</sequence>
<evidence type="ECO:0000313" key="4">
    <source>
        <dbReference type="Proteomes" id="UP000015241"/>
    </source>
</evidence>
<feature type="compositionally biased region" description="Polar residues" evidence="1">
    <location>
        <begin position="146"/>
        <end position="161"/>
    </location>
</feature>
<proteinExistence type="predicted"/>
<feature type="compositionally biased region" description="Low complexity" evidence="1">
    <location>
        <begin position="135"/>
        <end position="145"/>
    </location>
</feature>
<dbReference type="SMART" id="SM00463">
    <property type="entry name" value="SMR"/>
    <property type="match status" value="1"/>
</dbReference>
<dbReference type="OrthoDB" id="3231855at2759"/>
<dbReference type="Gene3D" id="3.30.1370.110">
    <property type="match status" value="1"/>
</dbReference>
<feature type="compositionally biased region" description="Pro residues" evidence="1">
    <location>
        <begin position="251"/>
        <end position="260"/>
    </location>
</feature>
<gene>
    <name evidence="3" type="ORF">FOMPIDRAFT_1045833</name>
</gene>
<dbReference type="PROSITE" id="PS50828">
    <property type="entry name" value="SMR"/>
    <property type="match status" value="1"/>
</dbReference>
<dbReference type="InterPro" id="IPR053020">
    <property type="entry name" value="Smr_domain_protein"/>
</dbReference>
<evidence type="ECO:0000313" key="3">
    <source>
        <dbReference type="EMBL" id="EPT04556.1"/>
    </source>
</evidence>
<feature type="compositionally biased region" description="Polar residues" evidence="1">
    <location>
        <begin position="173"/>
        <end position="192"/>
    </location>
</feature>
<evidence type="ECO:0000256" key="1">
    <source>
        <dbReference type="SAM" id="MobiDB-lite"/>
    </source>
</evidence>
<feature type="region of interest" description="Disordered" evidence="1">
    <location>
        <begin position="407"/>
        <end position="460"/>
    </location>
</feature>
<dbReference type="InParanoid" id="S8FTM3"/>
<feature type="compositionally biased region" description="Polar residues" evidence="1">
    <location>
        <begin position="439"/>
        <end position="453"/>
    </location>
</feature>
<dbReference type="eggNOG" id="ENOG502SRQZ">
    <property type="taxonomic scope" value="Eukaryota"/>
</dbReference>
<dbReference type="InterPro" id="IPR002625">
    <property type="entry name" value="Smr_dom"/>
</dbReference>
<keyword evidence="4" id="KW-1185">Reference proteome</keyword>
<name>S8FTM3_FOMSC</name>
<dbReference type="Pfam" id="PF01713">
    <property type="entry name" value="Smr"/>
    <property type="match status" value="1"/>
</dbReference>
<feature type="domain" description="Smr" evidence="2">
    <location>
        <begin position="531"/>
        <end position="605"/>
    </location>
</feature>
<feature type="region of interest" description="Disordered" evidence="1">
    <location>
        <begin position="280"/>
        <end position="338"/>
    </location>
</feature>
<feature type="compositionally biased region" description="Polar residues" evidence="1">
    <location>
        <begin position="293"/>
        <end position="302"/>
    </location>
</feature>
<dbReference type="STRING" id="743788.S8FTM3"/>
<protein>
    <recommendedName>
        <fullName evidence="2">Smr domain-containing protein</fullName>
    </recommendedName>
</protein>
<dbReference type="AlphaFoldDB" id="S8FTM3"/>